<sequence>MRFARPIAGSLVLTGMGLSVMLSACADSGPGDAPSQVPAVDGAPAVWQLQPDQRLTAASTGFTALVSRLACNSGVTGDVVEPDIEIGEAEIVVTFRVEPDDPGAADCQGNDWVPYEVSVNEPIGDRALIDGQCRPGGAAEQTVFCDPGPSRWTP</sequence>
<feature type="chain" id="PRO_5019498230" evidence="1">
    <location>
        <begin position="27"/>
        <end position="154"/>
    </location>
</feature>
<dbReference type="EMBL" id="QUAL01000186">
    <property type="protein sequence ID" value="RIQ18887.1"/>
    <property type="molecule type" value="Genomic_DNA"/>
</dbReference>
<reference evidence="2 3" key="1">
    <citation type="submission" date="2018-09" db="EMBL/GenBank/DDBJ databases">
        <title>Isolation, diversity and antifungal activity of actinobacteria from wheat.</title>
        <authorList>
            <person name="Han C."/>
        </authorList>
    </citation>
    <scope>NUCLEOTIDE SEQUENCE [LARGE SCALE GENOMIC DNA]</scope>
    <source>
        <strain evidence="2 3">NEAU-YY265</strain>
    </source>
</reference>
<comment type="caution">
    <text evidence="2">The sequence shown here is derived from an EMBL/GenBank/DDBJ whole genome shotgun (WGS) entry which is preliminary data.</text>
</comment>
<evidence type="ECO:0000256" key="1">
    <source>
        <dbReference type="SAM" id="SignalP"/>
    </source>
</evidence>
<name>A0A418KLT7_9ACTN</name>
<organism evidence="2 3">
    <name type="scientific">Jiangella rhizosphaerae</name>
    <dbReference type="NCBI Taxonomy" id="2293569"/>
    <lineage>
        <taxon>Bacteria</taxon>
        <taxon>Bacillati</taxon>
        <taxon>Actinomycetota</taxon>
        <taxon>Actinomycetes</taxon>
        <taxon>Jiangellales</taxon>
        <taxon>Jiangellaceae</taxon>
        <taxon>Jiangella</taxon>
    </lineage>
</organism>
<keyword evidence="3" id="KW-1185">Reference proteome</keyword>
<accession>A0A418KLT7</accession>
<keyword evidence="1" id="KW-0732">Signal</keyword>
<dbReference type="OrthoDB" id="3732226at2"/>
<dbReference type="Proteomes" id="UP000284057">
    <property type="component" value="Unassembled WGS sequence"/>
</dbReference>
<dbReference type="RefSeq" id="WP_119661739.1">
    <property type="nucleotide sequence ID" value="NZ_QUAL01000186.1"/>
</dbReference>
<protein>
    <submittedName>
        <fullName evidence="2">Uncharacterized protein</fullName>
    </submittedName>
</protein>
<evidence type="ECO:0000313" key="3">
    <source>
        <dbReference type="Proteomes" id="UP000284057"/>
    </source>
</evidence>
<dbReference type="PROSITE" id="PS51257">
    <property type="entry name" value="PROKAR_LIPOPROTEIN"/>
    <property type="match status" value="1"/>
</dbReference>
<dbReference type="AlphaFoldDB" id="A0A418KLT7"/>
<evidence type="ECO:0000313" key="2">
    <source>
        <dbReference type="EMBL" id="RIQ18887.1"/>
    </source>
</evidence>
<feature type="signal peptide" evidence="1">
    <location>
        <begin position="1"/>
        <end position="26"/>
    </location>
</feature>
<gene>
    <name evidence="2" type="ORF">DY240_20665</name>
</gene>
<proteinExistence type="predicted"/>